<dbReference type="AlphaFoldDB" id="A0AAV2QS40"/>
<feature type="non-terminal residue" evidence="1">
    <location>
        <position position="1"/>
    </location>
</feature>
<evidence type="ECO:0000313" key="1">
    <source>
        <dbReference type="EMBL" id="CAL4099153.1"/>
    </source>
</evidence>
<keyword evidence="2" id="KW-1185">Reference proteome</keyword>
<comment type="caution">
    <text evidence="1">The sequence shown here is derived from an EMBL/GenBank/DDBJ whole genome shotgun (WGS) entry which is preliminary data.</text>
</comment>
<dbReference type="Proteomes" id="UP001497623">
    <property type="component" value="Unassembled WGS sequence"/>
</dbReference>
<protein>
    <submittedName>
        <fullName evidence="1">Uncharacterized protein</fullName>
    </submittedName>
</protein>
<name>A0AAV2QS40_MEGNR</name>
<reference evidence="1 2" key="1">
    <citation type="submission" date="2024-05" db="EMBL/GenBank/DDBJ databases">
        <authorList>
            <person name="Wallberg A."/>
        </authorList>
    </citation>
    <scope>NUCLEOTIDE SEQUENCE [LARGE SCALE GENOMIC DNA]</scope>
</reference>
<proteinExistence type="predicted"/>
<dbReference type="EMBL" id="CAXKWB010010763">
    <property type="protein sequence ID" value="CAL4099153.1"/>
    <property type="molecule type" value="Genomic_DNA"/>
</dbReference>
<sequence>ALIGMIVPSSGLYCYNDNLTPFNFFATNTDYQAAKVAMTAPDGGGDLRPGCSVVSLWQYGREGTTIPTEETYTQEIMNRLQQIRNDILENHRKNKSNILKYSKL</sequence>
<evidence type="ECO:0000313" key="2">
    <source>
        <dbReference type="Proteomes" id="UP001497623"/>
    </source>
</evidence>
<gene>
    <name evidence="1" type="ORF">MNOR_LOCUS16416</name>
</gene>
<accession>A0AAV2QS40</accession>
<organism evidence="1 2">
    <name type="scientific">Meganyctiphanes norvegica</name>
    <name type="common">Northern krill</name>
    <name type="synonym">Thysanopoda norvegica</name>
    <dbReference type="NCBI Taxonomy" id="48144"/>
    <lineage>
        <taxon>Eukaryota</taxon>
        <taxon>Metazoa</taxon>
        <taxon>Ecdysozoa</taxon>
        <taxon>Arthropoda</taxon>
        <taxon>Crustacea</taxon>
        <taxon>Multicrustacea</taxon>
        <taxon>Malacostraca</taxon>
        <taxon>Eumalacostraca</taxon>
        <taxon>Eucarida</taxon>
        <taxon>Euphausiacea</taxon>
        <taxon>Euphausiidae</taxon>
        <taxon>Meganyctiphanes</taxon>
    </lineage>
</organism>